<sequence>MATLYWPSTSSSSCFLYEPFASTNSDPLGQSDRPSSSRRTAKLPRSTSNIVTTPSFQQYLATSSSPRVHRRGSSDSSRLFAQETTCKPGRDIDEMVCGTSASQCSMGNTSAYPQPLPTQGKWTGQSWTPDYAEQIKALAANSIPTPPPAPPVPPPPQADEVVKKYVPASTASEAPVSPKPISSIADWCAQMVCYIWFAGIAPPSTAVSTAHGSLTPCRSPETSYAPQQSSPLAKRHQKTSSLNHIADLSSSSSTGLERAVEAHLRSSGDLASYRQREESARRNNCAETNSLRLAPTPRFKTFVRDMLNTTQVSNSVVILALMYIHRLKSKHPELRGQEGSEFRLFVTALMLANKFLDDHTYTNKTWSELSGIELKDVTKMEIEFWMGLSMRIYVSEADFRNWLKMLETLGERRQHAILSIMRRNHEEARRQASHTQHQQNLASVSLASYRASHQSRPRLAADSTSAACTRTPDIVEAPYGIVTPPFHPYPCNSVSPPSYSNRSFASTQAANSAGQCSPDRPTKKFASGMSGDDFNSYYAARVPSVSPLGDLGARQNIRSDMAVGERSAVANIGSQSQHQQEQQLFRSVFEPAVSTPNTLLAPFSGSYNTTVQPHRQHPLSYWQLAAGHDRGILGVHLPAPVPAAHQEYYTPYSRSRRPSIVSPASSGSSVTKRLISTTTPYATPSWYSANEGDTQGSTLQALEPSFSNGASLDCLSFHPQLYQYNNSQPCGAPHAPFNNAQGTFIDPWTRSR</sequence>
<organism evidence="1 2">
    <name type="scientific">Violaceomyces palustris</name>
    <dbReference type="NCBI Taxonomy" id="1673888"/>
    <lineage>
        <taxon>Eukaryota</taxon>
        <taxon>Fungi</taxon>
        <taxon>Dikarya</taxon>
        <taxon>Basidiomycota</taxon>
        <taxon>Ustilaginomycotina</taxon>
        <taxon>Ustilaginomycetes</taxon>
        <taxon>Violaceomycetales</taxon>
        <taxon>Violaceomycetaceae</taxon>
        <taxon>Violaceomyces</taxon>
    </lineage>
</organism>
<dbReference type="Proteomes" id="UP000245626">
    <property type="component" value="Unassembled WGS sequence"/>
</dbReference>
<dbReference type="EMBL" id="KZ819741">
    <property type="protein sequence ID" value="PWN53110.1"/>
    <property type="molecule type" value="Genomic_DNA"/>
</dbReference>
<name>A0ACD0P4S0_9BASI</name>
<evidence type="ECO:0000313" key="2">
    <source>
        <dbReference type="Proteomes" id="UP000245626"/>
    </source>
</evidence>
<accession>A0ACD0P4S0</accession>
<gene>
    <name evidence="1" type="ORF">IE53DRAFT_213407</name>
</gene>
<reference evidence="1 2" key="1">
    <citation type="journal article" date="2018" name="Mol. Biol. Evol.">
        <title>Broad Genomic Sampling Reveals a Smut Pathogenic Ancestry of the Fungal Clade Ustilaginomycotina.</title>
        <authorList>
            <person name="Kijpornyongpan T."/>
            <person name="Mondo S.J."/>
            <person name="Barry K."/>
            <person name="Sandor L."/>
            <person name="Lee J."/>
            <person name="Lipzen A."/>
            <person name="Pangilinan J."/>
            <person name="LaButti K."/>
            <person name="Hainaut M."/>
            <person name="Henrissat B."/>
            <person name="Grigoriev I.V."/>
            <person name="Spatafora J.W."/>
            <person name="Aime M.C."/>
        </authorList>
    </citation>
    <scope>NUCLEOTIDE SEQUENCE [LARGE SCALE GENOMIC DNA]</scope>
    <source>
        <strain evidence="1 2">SA 807</strain>
    </source>
</reference>
<protein>
    <submittedName>
        <fullName evidence="1">Uncharacterized protein</fullName>
    </submittedName>
</protein>
<proteinExistence type="predicted"/>
<evidence type="ECO:0000313" key="1">
    <source>
        <dbReference type="EMBL" id="PWN53110.1"/>
    </source>
</evidence>
<keyword evidence="2" id="KW-1185">Reference proteome</keyword>